<comment type="caution">
    <text evidence="2">The sequence shown here is derived from an EMBL/GenBank/DDBJ whole genome shotgun (WGS) entry which is preliminary data.</text>
</comment>
<feature type="region of interest" description="Disordered" evidence="1">
    <location>
        <begin position="37"/>
        <end position="61"/>
    </location>
</feature>
<gene>
    <name evidence="2" type="ORF">OUZ56_015927</name>
</gene>
<dbReference type="Proteomes" id="UP001234178">
    <property type="component" value="Unassembled WGS sequence"/>
</dbReference>
<accession>A0ABR0AP58</accession>
<proteinExistence type="predicted"/>
<keyword evidence="3" id="KW-1185">Reference proteome</keyword>
<evidence type="ECO:0000313" key="2">
    <source>
        <dbReference type="EMBL" id="KAK4026903.1"/>
    </source>
</evidence>
<evidence type="ECO:0000313" key="3">
    <source>
        <dbReference type="Proteomes" id="UP001234178"/>
    </source>
</evidence>
<organism evidence="2 3">
    <name type="scientific">Daphnia magna</name>
    <dbReference type="NCBI Taxonomy" id="35525"/>
    <lineage>
        <taxon>Eukaryota</taxon>
        <taxon>Metazoa</taxon>
        <taxon>Ecdysozoa</taxon>
        <taxon>Arthropoda</taxon>
        <taxon>Crustacea</taxon>
        <taxon>Branchiopoda</taxon>
        <taxon>Diplostraca</taxon>
        <taxon>Cladocera</taxon>
        <taxon>Anomopoda</taxon>
        <taxon>Daphniidae</taxon>
        <taxon>Daphnia</taxon>
    </lineage>
</organism>
<sequence length="61" mass="6408">MDDHAAVSPRATVPPHGYRIGSVAVVGLHDNKKTKGLAAGILENPTNVKDEDENEKGGTQT</sequence>
<protein>
    <submittedName>
        <fullName evidence="2">Uncharacterized protein</fullName>
    </submittedName>
</protein>
<reference evidence="2 3" key="1">
    <citation type="journal article" date="2023" name="Nucleic Acids Res.">
        <title>The hologenome of Daphnia magna reveals possible DNA methylation and microbiome-mediated evolution of the host genome.</title>
        <authorList>
            <person name="Chaturvedi A."/>
            <person name="Li X."/>
            <person name="Dhandapani V."/>
            <person name="Marshall H."/>
            <person name="Kissane S."/>
            <person name="Cuenca-Cambronero M."/>
            <person name="Asole G."/>
            <person name="Calvet F."/>
            <person name="Ruiz-Romero M."/>
            <person name="Marangio P."/>
            <person name="Guigo R."/>
            <person name="Rago D."/>
            <person name="Mirbahai L."/>
            <person name="Eastwood N."/>
            <person name="Colbourne J.K."/>
            <person name="Zhou J."/>
            <person name="Mallon E."/>
            <person name="Orsini L."/>
        </authorList>
    </citation>
    <scope>NUCLEOTIDE SEQUENCE [LARGE SCALE GENOMIC DNA]</scope>
    <source>
        <strain evidence="2">LRV0_1</strain>
    </source>
</reference>
<evidence type="ECO:0000256" key="1">
    <source>
        <dbReference type="SAM" id="MobiDB-lite"/>
    </source>
</evidence>
<dbReference type="EMBL" id="JAOYFB010000038">
    <property type="protein sequence ID" value="KAK4026903.1"/>
    <property type="molecule type" value="Genomic_DNA"/>
</dbReference>
<name>A0ABR0AP58_9CRUS</name>